<accession>A0A850DNP0</accession>
<comment type="caution">
    <text evidence="1">The sequence shown here is derived from an EMBL/GenBank/DDBJ whole genome shotgun (WGS) entry which is preliminary data.</text>
</comment>
<sequence>MVKLLSPLTSADRRIGVFIDLRREGVFAVRSVGIGCLSGDDRNNRENSEDAGGGTTHALNRYAFNFDLLS</sequence>
<gene>
    <name evidence="1" type="ORF">HP467_03570</name>
</gene>
<dbReference type="Proteomes" id="UP000539146">
    <property type="component" value="Unassembled WGS sequence"/>
</dbReference>
<dbReference type="EMBL" id="JABMCG010000078">
    <property type="protein sequence ID" value="NUU27196.1"/>
    <property type="molecule type" value="Genomic_DNA"/>
</dbReference>
<evidence type="ECO:0000313" key="2">
    <source>
        <dbReference type="Proteomes" id="UP000539146"/>
    </source>
</evidence>
<dbReference type="RefSeq" id="WP_175325259.1">
    <property type="nucleotide sequence ID" value="NZ_BAAAWP010000001.1"/>
</dbReference>
<reference evidence="1 2" key="1">
    <citation type="submission" date="2020-05" db="EMBL/GenBank/DDBJ databases">
        <title>Genome Sequencing of Type Strains.</title>
        <authorList>
            <person name="Lemaire J.F."/>
            <person name="Inderbitzin P."/>
            <person name="Gregorio O.A."/>
            <person name="Collins S.B."/>
            <person name="Wespe N."/>
            <person name="Knight-Connoni V."/>
        </authorList>
    </citation>
    <scope>NUCLEOTIDE SEQUENCE [LARGE SCALE GENOMIC DNA]</scope>
    <source>
        <strain evidence="1 2">DSM 20512</strain>
    </source>
</reference>
<organism evidence="1 2">
    <name type="scientific">Curtobacterium citreum</name>
    <dbReference type="NCBI Taxonomy" id="2036"/>
    <lineage>
        <taxon>Bacteria</taxon>
        <taxon>Bacillati</taxon>
        <taxon>Actinomycetota</taxon>
        <taxon>Actinomycetes</taxon>
        <taxon>Micrococcales</taxon>
        <taxon>Microbacteriaceae</taxon>
        <taxon>Curtobacterium</taxon>
    </lineage>
</organism>
<dbReference type="AlphaFoldDB" id="A0A850DNP0"/>
<proteinExistence type="predicted"/>
<protein>
    <submittedName>
        <fullName evidence="1">Uncharacterized protein</fullName>
    </submittedName>
</protein>
<name>A0A850DNP0_9MICO</name>
<evidence type="ECO:0000313" key="1">
    <source>
        <dbReference type="EMBL" id="NUU27196.1"/>
    </source>
</evidence>